<evidence type="ECO:0000313" key="1">
    <source>
        <dbReference type="EMBL" id="VDK61750.1"/>
    </source>
</evidence>
<dbReference type="Proteomes" id="UP000271098">
    <property type="component" value="Unassembled WGS sequence"/>
</dbReference>
<dbReference type="SUPFAM" id="SSF46966">
    <property type="entry name" value="Spectrin repeat"/>
    <property type="match status" value="1"/>
</dbReference>
<organism evidence="1 2">
    <name type="scientific">Gongylonema pulchrum</name>
    <dbReference type="NCBI Taxonomy" id="637853"/>
    <lineage>
        <taxon>Eukaryota</taxon>
        <taxon>Metazoa</taxon>
        <taxon>Ecdysozoa</taxon>
        <taxon>Nematoda</taxon>
        <taxon>Chromadorea</taxon>
        <taxon>Rhabditida</taxon>
        <taxon>Spirurina</taxon>
        <taxon>Spiruromorpha</taxon>
        <taxon>Spiruroidea</taxon>
        <taxon>Gongylonematidae</taxon>
        <taxon>Gongylonema</taxon>
    </lineage>
</organism>
<dbReference type="AlphaFoldDB" id="A0A3P6S2M2"/>
<accession>A0A3P6S2M2</accession>
<protein>
    <submittedName>
        <fullName evidence="1">Uncharacterized protein</fullName>
    </submittedName>
</protein>
<name>A0A3P6S2M2_9BILA</name>
<dbReference type="Gene3D" id="1.20.58.60">
    <property type="match status" value="1"/>
</dbReference>
<sequence length="107" mass="12413">MEQMDESAQLRKELDDKESFMKDIRKAGEDIQSKCHSLAEHPMKYWLEVVQTRWDEVSNAVDGKRWGRLEFCSAVGNPIISQRGKRPYAIFISLKASLKVKVVKRLC</sequence>
<keyword evidence="2" id="KW-1185">Reference proteome</keyword>
<dbReference type="EMBL" id="UYRT01023827">
    <property type="protein sequence ID" value="VDK61750.1"/>
    <property type="molecule type" value="Genomic_DNA"/>
</dbReference>
<reference evidence="1 2" key="1">
    <citation type="submission" date="2018-11" db="EMBL/GenBank/DDBJ databases">
        <authorList>
            <consortium name="Pathogen Informatics"/>
        </authorList>
    </citation>
    <scope>NUCLEOTIDE SEQUENCE [LARGE SCALE GENOMIC DNA]</scope>
</reference>
<proteinExistence type="predicted"/>
<evidence type="ECO:0000313" key="2">
    <source>
        <dbReference type="Proteomes" id="UP000271098"/>
    </source>
</evidence>
<gene>
    <name evidence="1" type="ORF">GPUH_LOCUS8303</name>
</gene>